<dbReference type="PANTHER" id="PTHR33946">
    <property type="match status" value="1"/>
</dbReference>
<dbReference type="GeneID" id="41973278"/>
<dbReference type="InParanoid" id="A0A507BA17"/>
<reference evidence="4 5" key="1">
    <citation type="submission" date="2019-06" db="EMBL/GenBank/DDBJ databases">
        <title>Draft genome sequence of the filamentous fungus Phialemoniopsis curvata isolated from diesel fuel.</title>
        <authorList>
            <person name="Varaljay V.A."/>
            <person name="Lyon W.J."/>
            <person name="Crouch A.L."/>
            <person name="Drake C.E."/>
            <person name="Hollomon J.M."/>
            <person name="Nadeau L.J."/>
            <person name="Nunn H.S."/>
            <person name="Stevenson B.S."/>
            <person name="Bojanowski C.L."/>
            <person name="Crookes-Goodson W.J."/>
        </authorList>
    </citation>
    <scope>NUCLEOTIDE SEQUENCE [LARGE SCALE GENOMIC DNA]</scope>
    <source>
        <strain evidence="4 5">D216</strain>
    </source>
</reference>
<dbReference type="Proteomes" id="UP000319257">
    <property type="component" value="Unassembled WGS sequence"/>
</dbReference>
<sequence length="477" mass="50263">MRSMRLGWETTLSLLISIIVLSRLPAAAGAVAALNCTSNADHGNVYNTTDASYDILCGIDYVTSNLATHTVATFEGCIALCDAEVLCIDVSYVPSQQQCYIKSHLDTPSNNTDVWTARNRVYDSEEYLTCNNGRSDGIVYNTTIGSSYKILCNVDYFGGDLFNLQKDTFLGCVEACDSTPGCIDISYVQPSCYLKHSTGVASLTKNVWTAKRVKEAPSSSATSSSASSSNMGNTSPVGSTTAAPALSSPVPPTTSSSSSPIKFPTTAPFANTTRSSTTTSTSTPLTHSGVATPTAPTCVDGGSDNTNFTTSAGSVYGIVCGYQHDASVISTAYAADFEGCMEQCDAATNCIDITYVGSYCYMKATVGSLSVAAGAWSATRIKNAGASGLQLSCYNDKTNGTVFTTDQGRPYRIFCGMDLPGGDMATAKANTFESCLNECDKTTNCVDVAYVAPYCYLKTSVAKLVVSQEVWAAMRVS</sequence>
<feature type="region of interest" description="Disordered" evidence="1">
    <location>
        <begin position="214"/>
        <end position="297"/>
    </location>
</feature>
<dbReference type="EMBL" id="SKBQ01000032">
    <property type="protein sequence ID" value="TPX13628.1"/>
    <property type="molecule type" value="Genomic_DNA"/>
</dbReference>
<feature type="domain" description="Apple" evidence="3">
    <location>
        <begin position="60"/>
        <end position="102"/>
    </location>
</feature>
<dbReference type="Gene3D" id="3.50.4.10">
    <property type="entry name" value="Hepatocyte Growth Factor"/>
    <property type="match status" value="3"/>
</dbReference>
<dbReference type="RefSeq" id="XP_030995339.1">
    <property type="nucleotide sequence ID" value="XM_031140396.1"/>
</dbReference>
<evidence type="ECO:0000259" key="3">
    <source>
        <dbReference type="Pfam" id="PF14295"/>
    </source>
</evidence>
<accession>A0A507BA17</accession>
<evidence type="ECO:0000256" key="2">
    <source>
        <dbReference type="SAM" id="SignalP"/>
    </source>
</evidence>
<feature type="domain" description="Apple" evidence="3">
    <location>
        <begin position="332"/>
        <end position="361"/>
    </location>
</feature>
<keyword evidence="5" id="KW-1185">Reference proteome</keyword>
<feature type="domain" description="Apple" evidence="3">
    <location>
        <begin position="154"/>
        <end position="195"/>
    </location>
</feature>
<name>A0A507BA17_9PEZI</name>
<organism evidence="4 5">
    <name type="scientific">Thyridium curvatum</name>
    <dbReference type="NCBI Taxonomy" id="1093900"/>
    <lineage>
        <taxon>Eukaryota</taxon>
        <taxon>Fungi</taxon>
        <taxon>Dikarya</taxon>
        <taxon>Ascomycota</taxon>
        <taxon>Pezizomycotina</taxon>
        <taxon>Sordariomycetes</taxon>
        <taxon>Sordariomycetidae</taxon>
        <taxon>Thyridiales</taxon>
        <taxon>Thyridiaceae</taxon>
        <taxon>Thyridium</taxon>
    </lineage>
</organism>
<feature type="chain" id="PRO_5021192995" description="Apple domain-containing protein" evidence="2">
    <location>
        <begin position="30"/>
        <end position="477"/>
    </location>
</feature>
<comment type="caution">
    <text evidence="4">The sequence shown here is derived from an EMBL/GenBank/DDBJ whole genome shotgun (WGS) entry which is preliminary data.</text>
</comment>
<feature type="signal peptide" evidence="2">
    <location>
        <begin position="1"/>
        <end position="29"/>
    </location>
</feature>
<evidence type="ECO:0000313" key="4">
    <source>
        <dbReference type="EMBL" id="TPX13628.1"/>
    </source>
</evidence>
<evidence type="ECO:0000313" key="5">
    <source>
        <dbReference type="Proteomes" id="UP000319257"/>
    </source>
</evidence>
<dbReference type="AlphaFoldDB" id="A0A507BA17"/>
<feature type="compositionally biased region" description="Low complexity" evidence="1">
    <location>
        <begin position="239"/>
        <end position="288"/>
    </location>
</feature>
<dbReference type="PANTHER" id="PTHR33946:SF4">
    <property type="entry name" value="COAGULATION FACTOR XI"/>
    <property type="match status" value="1"/>
</dbReference>
<feature type="compositionally biased region" description="Low complexity" evidence="1">
    <location>
        <begin position="218"/>
        <end position="229"/>
    </location>
</feature>
<dbReference type="OrthoDB" id="4588904at2759"/>
<dbReference type="STRING" id="1093900.A0A507BA17"/>
<gene>
    <name evidence="4" type="ORF">E0L32_005831</name>
</gene>
<evidence type="ECO:0000256" key="1">
    <source>
        <dbReference type="SAM" id="MobiDB-lite"/>
    </source>
</evidence>
<protein>
    <recommendedName>
        <fullName evidence="3">Apple domain-containing protein</fullName>
    </recommendedName>
</protein>
<keyword evidence="2" id="KW-0732">Signal</keyword>
<dbReference type="Pfam" id="PF14295">
    <property type="entry name" value="PAN_4"/>
    <property type="match status" value="4"/>
</dbReference>
<feature type="domain" description="Apple" evidence="3">
    <location>
        <begin position="418"/>
        <end position="456"/>
    </location>
</feature>
<dbReference type="InterPro" id="IPR003609">
    <property type="entry name" value="Pan_app"/>
</dbReference>
<proteinExistence type="predicted"/>